<dbReference type="PANTHER" id="PTHR19271:SF16">
    <property type="entry name" value="CYTOCHROME B"/>
    <property type="match status" value="1"/>
</dbReference>
<evidence type="ECO:0000259" key="2">
    <source>
        <dbReference type="PROSITE" id="PS51002"/>
    </source>
</evidence>
<dbReference type="GO" id="GO:0016020">
    <property type="term" value="C:membrane"/>
    <property type="evidence" value="ECO:0007669"/>
    <property type="project" value="InterPro"/>
</dbReference>
<keyword evidence="1" id="KW-0472">Membrane</keyword>
<evidence type="ECO:0000313" key="4">
    <source>
        <dbReference type="EMBL" id="PZR77847.1"/>
    </source>
</evidence>
<dbReference type="EMBL" id="JAEKNS010000100">
    <property type="protein sequence ID" value="MBJ7595118.1"/>
    <property type="molecule type" value="Genomic_DNA"/>
</dbReference>
<comment type="caution">
    <text evidence="4">The sequence shown here is derived from an EMBL/GenBank/DDBJ whole genome shotgun (WGS) entry which is preliminary data.</text>
</comment>
<organism evidence="4 5">
    <name type="scientific">Candidatus Aeolococcus gillhamiae</name>
    <dbReference type="NCBI Taxonomy" id="3127015"/>
    <lineage>
        <taxon>Bacteria</taxon>
        <taxon>Bacillati</taxon>
        <taxon>Candidatus Dormiibacterota</taxon>
        <taxon>Candidatus Dormibacteria</taxon>
        <taxon>Candidatus Aeolococcales</taxon>
        <taxon>Candidatus Aeolococcaceae</taxon>
        <taxon>Candidatus Aeolococcus</taxon>
    </lineage>
</organism>
<dbReference type="GO" id="GO:0022904">
    <property type="term" value="P:respiratory electron transport chain"/>
    <property type="evidence" value="ECO:0007669"/>
    <property type="project" value="InterPro"/>
</dbReference>
<sequence>MSARPTEGNPLRAFAAQIWGSIFRHGLPTTDKVAARTALTNFFLHIHPVRVKTSAIRVSYTLCLGGLSFFLFILLTISGLFLMFYYIPSVDQAYQNIKDLQFVATFGLVIRNLHRWAAHGMVITVWLHMARVFYQGSYKPPREFNWAIGTFLLLITLLLSFSGYLLPWDQLAVWAITVGTNMAKYAPIAGPYTRYLLLGGRNVGQGALIRFYVLHVVALPLIGFILMVIHFWRVRKDGFTGGL</sequence>
<dbReference type="SUPFAM" id="SSF81342">
    <property type="entry name" value="Transmembrane di-heme cytochromes"/>
    <property type="match status" value="1"/>
</dbReference>
<feature type="transmembrane region" description="Helical" evidence="1">
    <location>
        <begin position="116"/>
        <end position="134"/>
    </location>
</feature>
<dbReference type="Gene3D" id="1.20.810.10">
    <property type="entry name" value="Cytochrome Bc1 Complex, Chain C"/>
    <property type="match status" value="1"/>
</dbReference>
<reference evidence="4 5" key="1">
    <citation type="journal article" date="2017" name="Nature">
        <title>Atmospheric trace gases support primary production in Antarctic desert surface soil.</title>
        <authorList>
            <person name="Ji M."/>
            <person name="Greening C."/>
            <person name="Vanwonterghem I."/>
            <person name="Carere C.R."/>
            <person name="Bay S.K."/>
            <person name="Steen J.A."/>
            <person name="Montgomery K."/>
            <person name="Lines T."/>
            <person name="Beardall J."/>
            <person name="van Dorst J."/>
            <person name="Snape I."/>
            <person name="Stott M.B."/>
            <person name="Hugenholtz P."/>
            <person name="Ferrari B.C."/>
        </authorList>
    </citation>
    <scope>NUCLEOTIDE SEQUENCE [LARGE SCALE GENOMIC DNA]</scope>
    <source>
        <strain evidence="4">RRmetagenome_bin12</strain>
    </source>
</reference>
<dbReference type="EMBL" id="QHBU01000281">
    <property type="protein sequence ID" value="PZR77847.1"/>
    <property type="molecule type" value="Genomic_DNA"/>
</dbReference>
<name>A0A2W5Z145_9BACT</name>
<evidence type="ECO:0000313" key="3">
    <source>
        <dbReference type="EMBL" id="MBJ7595118.1"/>
    </source>
</evidence>
<gene>
    <name evidence="4" type="ORF">DLM65_14740</name>
    <name evidence="3" type="ORF">JF886_09705</name>
</gene>
<dbReference type="GO" id="GO:0016491">
    <property type="term" value="F:oxidoreductase activity"/>
    <property type="evidence" value="ECO:0007669"/>
    <property type="project" value="InterPro"/>
</dbReference>
<evidence type="ECO:0000313" key="5">
    <source>
        <dbReference type="Proteomes" id="UP000248724"/>
    </source>
</evidence>
<dbReference type="PROSITE" id="PS51002">
    <property type="entry name" value="CYTB_NTER"/>
    <property type="match status" value="1"/>
</dbReference>
<keyword evidence="1" id="KW-0812">Transmembrane</keyword>
<feature type="transmembrane region" description="Helical" evidence="1">
    <location>
        <begin position="211"/>
        <end position="232"/>
    </location>
</feature>
<dbReference type="InterPro" id="IPR005797">
    <property type="entry name" value="Cyt_b/b6_N"/>
</dbReference>
<feature type="domain" description="Cytochrome b/b6 N-terminal region profile" evidence="2">
    <location>
        <begin position="29"/>
        <end position="243"/>
    </location>
</feature>
<dbReference type="RefSeq" id="WP_337311922.1">
    <property type="nucleotide sequence ID" value="NZ_JAEKNS010000100.1"/>
</dbReference>
<evidence type="ECO:0000313" key="6">
    <source>
        <dbReference type="Proteomes" id="UP000606991"/>
    </source>
</evidence>
<feature type="transmembrane region" description="Helical" evidence="1">
    <location>
        <begin position="60"/>
        <end position="87"/>
    </location>
</feature>
<proteinExistence type="predicted"/>
<keyword evidence="1" id="KW-1133">Transmembrane helix</keyword>
<feature type="transmembrane region" description="Helical" evidence="1">
    <location>
        <begin position="171"/>
        <end position="190"/>
    </location>
</feature>
<dbReference type="Proteomes" id="UP000606991">
    <property type="component" value="Unassembled WGS sequence"/>
</dbReference>
<dbReference type="Pfam" id="PF00033">
    <property type="entry name" value="Cytochrome_B"/>
    <property type="match status" value="1"/>
</dbReference>
<reference evidence="4" key="2">
    <citation type="submission" date="2018-05" db="EMBL/GenBank/DDBJ databases">
        <authorList>
            <person name="Ferrari B."/>
        </authorList>
    </citation>
    <scope>NUCLEOTIDE SEQUENCE</scope>
    <source>
        <strain evidence="4">RRmetagenome_bin12</strain>
    </source>
</reference>
<dbReference type="GO" id="GO:0009055">
    <property type="term" value="F:electron transfer activity"/>
    <property type="evidence" value="ECO:0007669"/>
    <property type="project" value="InterPro"/>
</dbReference>
<evidence type="ECO:0000256" key="1">
    <source>
        <dbReference type="SAM" id="Phobius"/>
    </source>
</evidence>
<dbReference type="InterPro" id="IPR016174">
    <property type="entry name" value="Di-haem_cyt_TM"/>
</dbReference>
<feature type="transmembrane region" description="Helical" evidence="1">
    <location>
        <begin position="146"/>
        <end position="165"/>
    </location>
</feature>
<dbReference type="InterPro" id="IPR027387">
    <property type="entry name" value="Cytb/b6-like_sf"/>
</dbReference>
<reference evidence="3 6" key="3">
    <citation type="submission" date="2020-10" db="EMBL/GenBank/DDBJ databases">
        <title>Ca. Dormibacterota MAGs.</title>
        <authorList>
            <person name="Montgomery K."/>
        </authorList>
    </citation>
    <scope>NUCLEOTIDE SEQUENCE [LARGE SCALE GENOMIC DNA]</scope>
    <source>
        <strain evidence="3">SC8812_S17_18</strain>
    </source>
</reference>
<dbReference type="Proteomes" id="UP000248724">
    <property type="component" value="Unassembled WGS sequence"/>
</dbReference>
<accession>A0A2W5Z145</accession>
<dbReference type="PANTHER" id="PTHR19271">
    <property type="entry name" value="CYTOCHROME B"/>
    <property type="match status" value="1"/>
</dbReference>
<protein>
    <submittedName>
        <fullName evidence="4">Cytochrome B6</fullName>
    </submittedName>
    <submittedName>
        <fullName evidence="3">Cytochrome b N-terminal domain-containing protein</fullName>
    </submittedName>
</protein>
<dbReference type="AlphaFoldDB" id="A0A2W5Z145"/>
<accession>A0A934K3V4</accession>